<dbReference type="Gene3D" id="3.40.50.300">
    <property type="entry name" value="P-loop containing nucleotide triphosphate hydrolases"/>
    <property type="match status" value="1"/>
</dbReference>
<comment type="caution">
    <text evidence="1">The sequence shown here is derived from an EMBL/GenBank/DDBJ whole genome shotgun (WGS) entry which is preliminary data.</text>
</comment>
<dbReference type="SUPFAM" id="SSF52540">
    <property type="entry name" value="P-loop containing nucleoside triphosphate hydrolases"/>
    <property type="match status" value="1"/>
</dbReference>
<evidence type="ECO:0000313" key="1">
    <source>
        <dbReference type="EMBL" id="TDO50554.1"/>
    </source>
</evidence>
<name>A0A4R6KHR9_9ACTN</name>
<protein>
    <submittedName>
        <fullName evidence="1">Putative kinase</fullName>
    </submittedName>
</protein>
<dbReference type="AlphaFoldDB" id="A0A4R6KHR9"/>
<dbReference type="EMBL" id="SNWQ01000004">
    <property type="protein sequence ID" value="TDO50554.1"/>
    <property type="molecule type" value="Genomic_DNA"/>
</dbReference>
<proteinExistence type="predicted"/>
<keyword evidence="1" id="KW-0808">Transferase</keyword>
<accession>A0A4R6KHR9</accession>
<reference evidence="1 2" key="1">
    <citation type="submission" date="2019-03" db="EMBL/GenBank/DDBJ databases">
        <title>Genomic Encyclopedia of Type Strains, Phase III (KMG-III): the genomes of soil and plant-associated and newly described type strains.</title>
        <authorList>
            <person name="Whitman W."/>
        </authorList>
    </citation>
    <scope>NUCLEOTIDE SEQUENCE [LARGE SCALE GENOMIC DNA]</scope>
    <source>
        <strain evidence="1 2">VKM Ac-2527</strain>
    </source>
</reference>
<dbReference type="Pfam" id="PF13671">
    <property type="entry name" value="AAA_33"/>
    <property type="match status" value="1"/>
</dbReference>
<keyword evidence="2" id="KW-1185">Reference proteome</keyword>
<gene>
    <name evidence="1" type="ORF">EV643_10447</name>
</gene>
<dbReference type="GO" id="GO:0016301">
    <property type="term" value="F:kinase activity"/>
    <property type="evidence" value="ECO:0007669"/>
    <property type="project" value="UniProtKB-KW"/>
</dbReference>
<dbReference type="Proteomes" id="UP000295388">
    <property type="component" value="Unassembled WGS sequence"/>
</dbReference>
<dbReference type="InterPro" id="IPR027417">
    <property type="entry name" value="P-loop_NTPase"/>
</dbReference>
<evidence type="ECO:0000313" key="2">
    <source>
        <dbReference type="Proteomes" id="UP000295388"/>
    </source>
</evidence>
<organism evidence="1 2">
    <name type="scientific">Kribbella caucasensis</name>
    <dbReference type="NCBI Taxonomy" id="2512215"/>
    <lineage>
        <taxon>Bacteria</taxon>
        <taxon>Bacillati</taxon>
        <taxon>Actinomycetota</taxon>
        <taxon>Actinomycetes</taxon>
        <taxon>Propionibacteriales</taxon>
        <taxon>Kribbellaceae</taxon>
        <taxon>Kribbella</taxon>
    </lineage>
</organism>
<keyword evidence="1" id="KW-0418">Kinase</keyword>
<sequence>MAGLGIAEAPDIRWGRRGFYSDELRYPADSVVVLGGIPGAGKSTLLRRLFPGGTEDGGVRVFDSGWVRDRWRPVLGGVPYSWWRPVLHLTYYGLVLRAMRAGGPLVVHDCATRPWVRRLIGWRARRSGLAVHLVLLDVPEDVARSGQHARGRVVRSGSMDKHSRRWPRLLERAAEEPGRVVPGAASAVVLDRRGADQLEKISFEPN</sequence>